<dbReference type="EMBL" id="CP022418">
    <property type="protein sequence ID" value="ASM75111.1"/>
    <property type="molecule type" value="Genomic_DNA"/>
</dbReference>
<keyword evidence="4" id="KW-1185">Reference proteome</keyword>
<dbReference type="OrthoDB" id="8261795at2"/>
<sequence>MSHYVGLDVSLKEVSICVVDADGKVLNRASVPTEPDTIADYLAQEAPNTERVVHESGILATWLTRELERRGVPITCIDARMAHKALSARLNKSDKADAEGLAQLARTGWFTKVHIRSEASDRVRALVAARERLIRMRKDIEAHIRGVLKTFGIRMGPVLRAHHRQGFRDQLAEAGGCDPMLGLLAQTMIPIHKTLCASAEALGDELMHIAKQNTLARRLMTVPGVGPLVALNFIATIDDASRFRRSTDVGAFLGLTPRRYQSGEIDRSGRISKCGDAEMRRLLVSAATSLMTQVRRFSPLKSWAIRLSARKGFKKAAVATARKITVILHAIWRDGTEFTWTKEPLT</sequence>
<dbReference type="RefSeq" id="WP_089423122.1">
    <property type="nucleotide sequence ID" value="NZ_CP022418.1"/>
</dbReference>
<evidence type="ECO:0000313" key="3">
    <source>
        <dbReference type="EMBL" id="ASM75111.1"/>
    </source>
</evidence>
<dbReference type="KEGG" id="spse:SULPSESMR1_04388"/>
<dbReference type="GO" id="GO:0004803">
    <property type="term" value="F:transposase activity"/>
    <property type="evidence" value="ECO:0007669"/>
    <property type="project" value="InterPro"/>
</dbReference>
<dbReference type="InterPro" id="IPR047650">
    <property type="entry name" value="Transpos_IS110"/>
</dbReference>
<dbReference type="AlphaFoldDB" id="A0A221K7X9"/>
<gene>
    <name evidence="3" type="ORF">SULPSESMR1_04388</name>
</gene>
<dbReference type="InterPro" id="IPR003346">
    <property type="entry name" value="Transposase_20"/>
</dbReference>
<feature type="domain" description="Transposase IS110-like N-terminal" evidence="1">
    <location>
        <begin position="5"/>
        <end position="150"/>
    </location>
</feature>
<dbReference type="Proteomes" id="UP000199754">
    <property type="component" value="Plasmid pSMR1-3"/>
</dbReference>
<feature type="domain" description="Transposase IS116/IS110/IS902 C-terminal" evidence="2">
    <location>
        <begin position="216"/>
        <end position="293"/>
    </location>
</feature>
<dbReference type="InterPro" id="IPR002525">
    <property type="entry name" value="Transp_IS110-like_N"/>
</dbReference>
<dbReference type="PANTHER" id="PTHR33055">
    <property type="entry name" value="TRANSPOSASE FOR INSERTION SEQUENCE ELEMENT IS1111A"/>
    <property type="match status" value="1"/>
</dbReference>
<proteinExistence type="predicted"/>
<evidence type="ECO:0000259" key="1">
    <source>
        <dbReference type="Pfam" id="PF01548"/>
    </source>
</evidence>
<keyword evidence="3" id="KW-0614">Plasmid</keyword>
<evidence type="ECO:0000259" key="2">
    <source>
        <dbReference type="Pfam" id="PF02371"/>
    </source>
</evidence>
<protein>
    <submittedName>
        <fullName evidence="3">Transposase IS116/IS110/IS902 family protein</fullName>
    </submittedName>
</protein>
<evidence type="ECO:0000313" key="4">
    <source>
        <dbReference type="Proteomes" id="UP000199754"/>
    </source>
</evidence>
<name>A0A221K7X9_9RHOB</name>
<reference evidence="3 4" key="1">
    <citation type="submission" date="2017-07" db="EMBL/GenBank/DDBJ databases">
        <title>Genome Sequence of Sulfitobacter pseudonitzschiae Strain SMR1 Isolated from a culture of the Diatom Skeletonema marinoi.</title>
        <authorList>
            <person name="Topel M."/>
            <person name="Pinder M.I.M."/>
            <person name="Johansson O.N."/>
            <person name="Kourtchenko O."/>
            <person name="Godhe A."/>
            <person name="Clarke A.K."/>
        </authorList>
    </citation>
    <scope>NUCLEOTIDE SEQUENCE [LARGE SCALE GENOMIC DNA]</scope>
    <source>
        <strain evidence="3 4">SMR1</strain>
        <plasmid evidence="3 4">pSMR1-3</plasmid>
    </source>
</reference>
<dbReference type="Pfam" id="PF01548">
    <property type="entry name" value="DEDD_Tnp_IS110"/>
    <property type="match status" value="1"/>
</dbReference>
<dbReference type="PANTHER" id="PTHR33055:SF3">
    <property type="entry name" value="PUTATIVE TRANSPOSASE FOR IS117-RELATED"/>
    <property type="match status" value="1"/>
</dbReference>
<dbReference type="GO" id="GO:0006313">
    <property type="term" value="P:DNA transposition"/>
    <property type="evidence" value="ECO:0007669"/>
    <property type="project" value="InterPro"/>
</dbReference>
<dbReference type="NCBIfam" id="NF033542">
    <property type="entry name" value="transpos_IS110"/>
    <property type="match status" value="1"/>
</dbReference>
<organism evidence="3 4">
    <name type="scientific">Pseudosulfitobacter pseudonitzschiae</name>
    <dbReference type="NCBI Taxonomy" id="1402135"/>
    <lineage>
        <taxon>Bacteria</taxon>
        <taxon>Pseudomonadati</taxon>
        <taxon>Pseudomonadota</taxon>
        <taxon>Alphaproteobacteria</taxon>
        <taxon>Rhodobacterales</taxon>
        <taxon>Roseobacteraceae</taxon>
        <taxon>Pseudosulfitobacter</taxon>
    </lineage>
</organism>
<dbReference type="Pfam" id="PF02371">
    <property type="entry name" value="Transposase_20"/>
    <property type="match status" value="1"/>
</dbReference>
<geneLocation type="plasmid" evidence="3 4">
    <name>pSMR1-3</name>
</geneLocation>
<accession>A0A221K7X9</accession>
<dbReference type="GO" id="GO:0003677">
    <property type="term" value="F:DNA binding"/>
    <property type="evidence" value="ECO:0007669"/>
    <property type="project" value="InterPro"/>
</dbReference>